<feature type="signal peptide" evidence="1">
    <location>
        <begin position="1"/>
        <end position="21"/>
    </location>
</feature>
<dbReference type="EMBL" id="CABWIC010000007">
    <property type="protein sequence ID" value="VWL91634.1"/>
    <property type="molecule type" value="Genomic_DNA"/>
</dbReference>
<dbReference type="RefSeq" id="WP_152063112.1">
    <property type="nucleotide sequence ID" value="NZ_CABWIC010000007.1"/>
</dbReference>
<accession>A0A5K1ISN6</accession>
<evidence type="ECO:0000313" key="2">
    <source>
        <dbReference type="EMBL" id="VWL91634.1"/>
    </source>
</evidence>
<name>A0A5K1ISN6_9ACTN</name>
<reference evidence="2 3" key="1">
    <citation type="submission" date="2019-10" db="EMBL/GenBank/DDBJ databases">
        <authorList>
            <person name="Wolf R A."/>
        </authorList>
    </citation>
    <scope>NUCLEOTIDE SEQUENCE [LARGE SCALE GENOMIC DNA]</scope>
    <source>
        <strain evidence="2">Collinsella_intestinalis_DSM_13632</strain>
    </source>
</reference>
<protein>
    <recommendedName>
        <fullName evidence="4">Cell division protein FtsL</fullName>
    </recommendedName>
</protein>
<dbReference type="GeneID" id="77465368"/>
<dbReference type="Proteomes" id="UP000405524">
    <property type="component" value="Unassembled WGS sequence"/>
</dbReference>
<proteinExistence type="predicted"/>
<gene>
    <name evidence="2" type="ORF">JKKLCJKK_00377</name>
</gene>
<evidence type="ECO:0000256" key="1">
    <source>
        <dbReference type="SAM" id="SignalP"/>
    </source>
</evidence>
<keyword evidence="1" id="KW-0732">Signal</keyword>
<feature type="chain" id="PRO_5023925669" description="Cell division protein FtsL" evidence="1">
    <location>
        <begin position="22"/>
        <end position="65"/>
    </location>
</feature>
<evidence type="ECO:0008006" key="4">
    <source>
        <dbReference type="Google" id="ProtNLM"/>
    </source>
</evidence>
<sequence>MRALKLITLAVLMLVICRATSAIHDARMSADLARIWEQREAQRLEAIAAISETEDAELKRLGLAD</sequence>
<dbReference type="AlphaFoldDB" id="A0A5K1ISN6"/>
<evidence type="ECO:0000313" key="3">
    <source>
        <dbReference type="Proteomes" id="UP000405524"/>
    </source>
</evidence>
<organism evidence="2 3">
    <name type="scientific">Collinsella intestinalis</name>
    <dbReference type="NCBI Taxonomy" id="147207"/>
    <lineage>
        <taxon>Bacteria</taxon>
        <taxon>Bacillati</taxon>
        <taxon>Actinomycetota</taxon>
        <taxon>Coriobacteriia</taxon>
        <taxon>Coriobacteriales</taxon>
        <taxon>Coriobacteriaceae</taxon>
        <taxon>Collinsella</taxon>
    </lineage>
</organism>